<dbReference type="VEuPathDB" id="FungiDB:BO78DRAFT_424151"/>
<dbReference type="PROSITE" id="PS50011">
    <property type="entry name" value="PROTEIN_KINASE_DOM"/>
    <property type="match status" value="1"/>
</dbReference>
<evidence type="ECO:0000313" key="9">
    <source>
        <dbReference type="Proteomes" id="UP000248423"/>
    </source>
</evidence>
<dbReference type="AlphaFoldDB" id="A0A319DSU1"/>
<evidence type="ECO:0000256" key="4">
    <source>
        <dbReference type="PROSITE-ProRule" id="PRU10141"/>
    </source>
</evidence>
<evidence type="ECO:0000259" key="7">
    <source>
        <dbReference type="PROSITE" id="PS50011"/>
    </source>
</evidence>
<keyword evidence="8" id="KW-0418">Kinase</keyword>
<dbReference type="OrthoDB" id="74764at2759"/>
<dbReference type="CDD" id="cd22670">
    <property type="entry name" value="FHA_MEK1-like"/>
    <property type="match status" value="1"/>
</dbReference>
<dbReference type="GO" id="GO:0004674">
    <property type="term" value="F:protein serine/threonine kinase activity"/>
    <property type="evidence" value="ECO:0007669"/>
    <property type="project" value="UniProtKB-KW"/>
</dbReference>
<dbReference type="InterPro" id="IPR011009">
    <property type="entry name" value="Kinase-like_dom_sf"/>
</dbReference>
<sequence length="567" mass="63726">MSPMSQPQLPYFVGTLSEWNPETQQENNPLAIFSHQKIYIGRDRKKCQYVVDQDNVSGSHLRIYTVVFDQENPGHIPPLVYAEDISSNGTFWNTYSMSGKGGFLLGHGDVLELAIGNFLRFTYPEHVQEHVDPVRAQEMKILNSRYCITPCKLGSGAYGQVYMAYKAIDGQQLACKVIDLRPIRDEIATELWTRDDDNDEEDPAAAKQSELNRIKFGKKAKNHNRNQRLHKRLRRIDREAILLKDLCHPNIISVEKMIQTSFNVYLFQELVPGGDLFSYIQYKGGKLGNIDAAVIVRQILMALGYLHERDVVHRDLKPDNILMTSLADGCRVVLTDFGCATHNPGRMSRVVGTFDYMAPEMLNASQEGYTKAVDMWSLGCVTAVLLTGSISCGGSFATTIYVTELAEVGGFDRLITSLRRSNANHRATDFVLRLLQFIAEERMTAKQGLGHEWFTNPSHEAEFESLYQRSIRDWSPCRPEEPLIVEITSLEFFSDRKKEREATSIGSPLEGGSVALYSSSPQQRSSSPETQLSWPTETQRLSSYGGVCPHDVASPTLSDPDLPPLSI</sequence>
<dbReference type="Pfam" id="PF00069">
    <property type="entry name" value="Pkinase"/>
    <property type="match status" value="1"/>
</dbReference>
<dbReference type="Proteomes" id="UP000248423">
    <property type="component" value="Unassembled WGS sequence"/>
</dbReference>
<dbReference type="InterPro" id="IPR008984">
    <property type="entry name" value="SMAD_FHA_dom_sf"/>
</dbReference>
<dbReference type="InterPro" id="IPR008271">
    <property type="entry name" value="Ser/Thr_kinase_AS"/>
</dbReference>
<feature type="domain" description="FHA" evidence="6">
    <location>
        <begin position="38"/>
        <end position="97"/>
    </location>
</feature>
<dbReference type="Pfam" id="PF00498">
    <property type="entry name" value="FHA"/>
    <property type="match status" value="1"/>
</dbReference>
<dbReference type="PANTHER" id="PTHR24347">
    <property type="entry name" value="SERINE/THREONINE-PROTEIN KINASE"/>
    <property type="match status" value="1"/>
</dbReference>
<evidence type="ECO:0000256" key="5">
    <source>
        <dbReference type="SAM" id="MobiDB-lite"/>
    </source>
</evidence>
<dbReference type="Gene3D" id="1.10.510.10">
    <property type="entry name" value="Transferase(Phosphotransferase) domain 1"/>
    <property type="match status" value="1"/>
</dbReference>
<protein>
    <submittedName>
        <fullName evidence="8">Serine/threonine protein kinase</fullName>
    </submittedName>
</protein>
<evidence type="ECO:0000256" key="3">
    <source>
        <dbReference type="ARBA" id="ARBA00022840"/>
    </source>
</evidence>
<name>A0A319DSU1_ASPSB</name>
<dbReference type="PROSITE" id="PS00107">
    <property type="entry name" value="PROTEIN_KINASE_ATP"/>
    <property type="match status" value="1"/>
</dbReference>
<evidence type="ECO:0000256" key="1">
    <source>
        <dbReference type="ARBA" id="ARBA00005575"/>
    </source>
</evidence>
<dbReference type="PROSITE" id="PS00108">
    <property type="entry name" value="PROTEIN_KINASE_ST"/>
    <property type="match status" value="1"/>
</dbReference>
<feature type="binding site" evidence="4">
    <location>
        <position position="176"/>
    </location>
    <ligand>
        <name>ATP</name>
        <dbReference type="ChEBI" id="CHEBI:30616"/>
    </ligand>
</feature>
<dbReference type="Gene3D" id="3.30.200.20">
    <property type="entry name" value="Phosphorylase Kinase, domain 1"/>
    <property type="match status" value="2"/>
</dbReference>
<evidence type="ECO:0000259" key="6">
    <source>
        <dbReference type="PROSITE" id="PS50006"/>
    </source>
</evidence>
<reference evidence="8 9" key="1">
    <citation type="submission" date="2018-02" db="EMBL/GenBank/DDBJ databases">
        <title>The genomes of Aspergillus section Nigri reveals drivers in fungal speciation.</title>
        <authorList>
            <consortium name="DOE Joint Genome Institute"/>
            <person name="Vesth T.C."/>
            <person name="Nybo J."/>
            <person name="Theobald S."/>
            <person name="Brandl J."/>
            <person name="Frisvad J.C."/>
            <person name="Nielsen K.F."/>
            <person name="Lyhne E.K."/>
            <person name="Kogle M.E."/>
            <person name="Kuo A."/>
            <person name="Riley R."/>
            <person name="Clum A."/>
            <person name="Nolan M."/>
            <person name="Lipzen A."/>
            <person name="Salamov A."/>
            <person name="Henrissat B."/>
            <person name="Wiebenga A."/>
            <person name="De vries R.P."/>
            <person name="Grigoriev I.V."/>
            <person name="Mortensen U.H."/>
            <person name="Andersen M.R."/>
            <person name="Baker S.E."/>
        </authorList>
    </citation>
    <scope>NUCLEOTIDE SEQUENCE [LARGE SCALE GENOMIC DNA]</scope>
    <source>
        <strain evidence="8 9">CBS 121057</strain>
    </source>
</reference>
<proteinExistence type="inferred from homology"/>
<dbReference type="PROSITE" id="PS50006">
    <property type="entry name" value="FHA_DOMAIN"/>
    <property type="match status" value="1"/>
</dbReference>
<keyword evidence="9" id="KW-1185">Reference proteome</keyword>
<dbReference type="InterPro" id="IPR000253">
    <property type="entry name" value="FHA_dom"/>
</dbReference>
<feature type="region of interest" description="Disordered" evidence="5">
    <location>
        <begin position="503"/>
        <end position="567"/>
    </location>
</feature>
<keyword evidence="8" id="KW-0723">Serine/threonine-protein kinase</keyword>
<comment type="similarity">
    <text evidence="1">Belongs to the protein kinase superfamily. CAMK Ser/Thr protein kinase family. CHEK2 subfamily.</text>
</comment>
<dbReference type="SUPFAM" id="SSF49879">
    <property type="entry name" value="SMAD/FHA domain"/>
    <property type="match status" value="1"/>
</dbReference>
<accession>A0A319DSU1</accession>
<feature type="compositionally biased region" description="Low complexity" evidence="5">
    <location>
        <begin position="518"/>
        <end position="528"/>
    </location>
</feature>
<gene>
    <name evidence="8" type="ORF">BO78DRAFT_424151</name>
</gene>
<dbReference type="Gene3D" id="2.60.200.20">
    <property type="match status" value="1"/>
</dbReference>
<dbReference type="GO" id="GO:0005524">
    <property type="term" value="F:ATP binding"/>
    <property type="evidence" value="ECO:0007669"/>
    <property type="project" value="UniProtKB-UniRule"/>
</dbReference>
<evidence type="ECO:0000256" key="2">
    <source>
        <dbReference type="ARBA" id="ARBA00022741"/>
    </source>
</evidence>
<dbReference type="InterPro" id="IPR000719">
    <property type="entry name" value="Prot_kinase_dom"/>
</dbReference>
<dbReference type="STRING" id="1448318.A0A319DSU1"/>
<keyword evidence="8" id="KW-0808">Transferase</keyword>
<feature type="compositionally biased region" description="Polar residues" evidence="5">
    <location>
        <begin position="529"/>
        <end position="542"/>
    </location>
</feature>
<organism evidence="8 9">
    <name type="scientific">Aspergillus sclerotiicarbonarius (strain CBS 121057 / IBT 28362)</name>
    <dbReference type="NCBI Taxonomy" id="1448318"/>
    <lineage>
        <taxon>Eukaryota</taxon>
        <taxon>Fungi</taxon>
        <taxon>Dikarya</taxon>
        <taxon>Ascomycota</taxon>
        <taxon>Pezizomycotina</taxon>
        <taxon>Eurotiomycetes</taxon>
        <taxon>Eurotiomycetidae</taxon>
        <taxon>Eurotiales</taxon>
        <taxon>Aspergillaceae</taxon>
        <taxon>Aspergillus</taxon>
        <taxon>Aspergillus subgen. Circumdati</taxon>
    </lineage>
</organism>
<dbReference type="SUPFAM" id="SSF56112">
    <property type="entry name" value="Protein kinase-like (PK-like)"/>
    <property type="match status" value="1"/>
</dbReference>
<feature type="domain" description="Protein kinase" evidence="7">
    <location>
        <begin position="147"/>
        <end position="454"/>
    </location>
</feature>
<dbReference type="InterPro" id="IPR017441">
    <property type="entry name" value="Protein_kinase_ATP_BS"/>
</dbReference>
<dbReference type="SMART" id="SM00220">
    <property type="entry name" value="S_TKc"/>
    <property type="match status" value="1"/>
</dbReference>
<keyword evidence="2 4" id="KW-0547">Nucleotide-binding</keyword>
<keyword evidence="3 4" id="KW-0067">ATP-binding</keyword>
<dbReference type="EMBL" id="KZ826435">
    <property type="protein sequence ID" value="PYI00787.1"/>
    <property type="molecule type" value="Genomic_DNA"/>
</dbReference>
<evidence type="ECO:0000313" key="8">
    <source>
        <dbReference type="EMBL" id="PYI00787.1"/>
    </source>
</evidence>